<proteinExistence type="inferred from homology"/>
<keyword evidence="1 2" id="KW-0808">Transferase</keyword>
<dbReference type="SUPFAM" id="SSF53671">
    <property type="entry name" value="Aspartate/ornithine carbamoyltransferase"/>
    <property type="match status" value="1"/>
</dbReference>
<accession>A0A8H5XU62</accession>
<evidence type="ECO:0000256" key="1">
    <source>
        <dbReference type="ARBA" id="ARBA00022679"/>
    </source>
</evidence>
<dbReference type="PRINTS" id="PR00100">
    <property type="entry name" value="AOTCASE"/>
</dbReference>
<dbReference type="InterPro" id="IPR036901">
    <property type="entry name" value="Asp/Orn_carbamoylTrfase_sf"/>
</dbReference>
<dbReference type="PRINTS" id="PR00101">
    <property type="entry name" value="ATCASE"/>
</dbReference>
<dbReference type="PANTHER" id="PTHR45753">
    <property type="entry name" value="ORNITHINE CARBAMOYLTRANSFERASE, MITOCHONDRIAL"/>
    <property type="match status" value="1"/>
</dbReference>
<dbReference type="GO" id="GO:0044205">
    <property type="term" value="P:'de novo' UMP biosynthetic process"/>
    <property type="evidence" value="ECO:0007669"/>
    <property type="project" value="UniProtKB-UniPathway"/>
</dbReference>
<dbReference type="Pfam" id="PF00185">
    <property type="entry name" value="OTCace"/>
    <property type="match status" value="1"/>
</dbReference>
<dbReference type="UniPathway" id="UPA00070">
    <property type="reaction ID" value="UER00116"/>
</dbReference>
<dbReference type="Gene3D" id="3.40.50.1370">
    <property type="entry name" value="Aspartate/ornithine carbamoyltransferase"/>
    <property type="match status" value="2"/>
</dbReference>
<protein>
    <submittedName>
        <fullName evidence="4">PyrABCN</fullName>
    </submittedName>
</protein>
<evidence type="ECO:0000313" key="4">
    <source>
        <dbReference type="EMBL" id="KAF5700008.1"/>
    </source>
</evidence>
<gene>
    <name evidence="4" type="ORF">FGLOB1_11021</name>
</gene>
<dbReference type="EMBL" id="JAAQPF010000546">
    <property type="protein sequence ID" value="KAF5700008.1"/>
    <property type="molecule type" value="Genomic_DNA"/>
</dbReference>
<keyword evidence="5" id="KW-1185">Reference proteome</keyword>
<dbReference type="PANTHER" id="PTHR45753:SF6">
    <property type="entry name" value="ASPARTATE CARBAMOYLTRANSFERASE"/>
    <property type="match status" value="1"/>
</dbReference>
<dbReference type="InterPro" id="IPR006131">
    <property type="entry name" value="Asp_carbamoyltransf_Asp/Orn-bd"/>
</dbReference>
<evidence type="ECO:0000313" key="5">
    <source>
        <dbReference type="Proteomes" id="UP000532311"/>
    </source>
</evidence>
<dbReference type="AlphaFoldDB" id="A0A8H5XU62"/>
<organism evidence="4 5">
    <name type="scientific">Fusarium globosum</name>
    <dbReference type="NCBI Taxonomy" id="78864"/>
    <lineage>
        <taxon>Eukaryota</taxon>
        <taxon>Fungi</taxon>
        <taxon>Dikarya</taxon>
        <taxon>Ascomycota</taxon>
        <taxon>Pezizomycotina</taxon>
        <taxon>Sordariomycetes</taxon>
        <taxon>Hypocreomycetidae</taxon>
        <taxon>Hypocreales</taxon>
        <taxon>Nectriaceae</taxon>
        <taxon>Fusarium</taxon>
        <taxon>Fusarium fujikuroi species complex</taxon>
    </lineage>
</organism>
<comment type="caution">
    <text evidence="4">The sequence shown here is derived from an EMBL/GenBank/DDBJ whole genome shotgun (WGS) entry which is preliminary data.</text>
</comment>
<feature type="domain" description="Aspartate/ornithine carbamoyltransferase Asp/Orn-binding" evidence="3">
    <location>
        <begin position="12"/>
        <end position="79"/>
    </location>
</feature>
<dbReference type="GO" id="GO:0016743">
    <property type="term" value="F:carboxyl- or carbamoyltransferase activity"/>
    <property type="evidence" value="ECO:0007669"/>
    <property type="project" value="InterPro"/>
</dbReference>
<dbReference type="GO" id="GO:0006520">
    <property type="term" value="P:amino acid metabolic process"/>
    <property type="evidence" value="ECO:0007669"/>
    <property type="project" value="InterPro"/>
</dbReference>
<evidence type="ECO:0000256" key="2">
    <source>
        <dbReference type="RuleBase" id="RU003634"/>
    </source>
</evidence>
<sequence>MYCTRVQRERFPTEEEYQRVKNSYRVDNASLKHAKSSSIVMHPLPRNEEVAEEVDFDQRAAYFRQMRYGLYCRMALLALVMADS</sequence>
<dbReference type="Proteomes" id="UP000532311">
    <property type="component" value="Unassembled WGS sequence"/>
</dbReference>
<name>A0A8H5XU62_9HYPO</name>
<evidence type="ECO:0000259" key="3">
    <source>
        <dbReference type="Pfam" id="PF00185"/>
    </source>
</evidence>
<dbReference type="InterPro" id="IPR006130">
    <property type="entry name" value="Asp/Orn_carbamoylTrfase"/>
</dbReference>
<comment type="similarity">
    <text evidence="2">Belongs to the aspartate/ornithine carbamoyltransferase superfamily.</text>
</comment>
<dbReference type="GO" id="GO:0016597">
    <property type="term" value="F:amino acid binding"/>
    <property type="evidence" value="ECO:0007669"/>
    <property type="project" value="InterPro"/>
</dbReference>
<reference evidence="4 5" key="1">
    <citation type="submission" date="2020-05" db="EMBL/GenBank/DDBJ databases">
        <title>Identification and distribution of gene clusters putatively required for synthesis of sphingolipid metabolism inhibitors in phylogenetically diverse species of the filamentous fungus Fusarium.</title>
        <authorList>
            <person name="Kim H.-S."/>
            <person name="Busman M."/>
            <person name="Brown D.W."/>
            <person name="Divon H."/>
            <person name="Uhlig S."/>
            <person name="Proctor R.H."/>
        </authorList>
    </citation>
    <scope>NUCLEOTIDE SEQUENCE [LARGE SCALE GENOMIC DNA]</scope>
    <source>
        <strain evidence="4 5">NRRL 26131</strain>
    </source>
</reference>